<protein>
    <submittedName>
        <fullName evidence="2">Uncharacterized protein</fullName>
    </submittedName>
</protein>
<dbReference type="Proteomes" id="UP001610563">
    <property type="component" value="Unassembled WGS sequence"/>
</dbReference>
<feature type="region of interest" description="Disordered" evidence="1">
    <location>
        <begin position="73"/>
        <end position="99"/>
    </location>
</feature>
<keyword evidence="3" id="KW-1185">Reference proteome</keyword>
<organism evidence="2 3">
    <name type="scientific">Aspergillus keveii</name>
    <dbReference type="NCBI Taxonomy" id="714993"/>
    <lineage>
        <taxon>Eukaryota</taxon>
        <taxon>Fungi</taxon>
        <taxon>Dikarya</taxon>
        <taxon>Ascomycota</taxon>
        <taxon>Pezizomycotina</taxon>
        <taxon>Eurotiomycetes</taxon>
        <taxon>Eurotiomycetidae</taxon>
        <taxon>Eurotiales</taxon>
        <taxon>Aspergillaceae</taxon>
        <taxon>Aspergillus</taxon>
        <taxon>Aspergillus subgen. Nidulantes</taxon>
    </lineage>
</organism>
<evidence type="ECO:0000256" key="1">
    <source>
        <dbReference type="SAM" id="MobiDB-lite"/>
    </source>
</evidence>
<feature type="compositionally biased region" description="Acidic residues" evidence="1">
    <location>
        <begin position="86"/>
        <end position="96"/>
    </location>
</feature>
<name>A0ABR4FRP2_9EURO</name>
<evidence type="ECO:0000313" key="3">
    <source>
        <dbReference type="Proteomes" id="UP001610563"/>
    </source>
</evidence>
<comment type="caution">
    <text evidence="2">The sequence shown here is derived from an EMBL/GenBank/DDBJ whole genome shotgun (WGS) entry which is preliminary data.</text>
</comment>
<gene>
    <name evidence="2" type="ORF">BJX66DRAFT_314243</name>
</gene>
<evidence type="ECO:0000313" key="2">
    <source>
        <dbReference type="EMBL" id="KAL2785698.1"/>
    </source>
</evidence>
<proteinExistence type="predicted"/>
<sequence length="167" mass="18796">METRGFTRSSYQANIRWHTRAYEYTNTRPNGSTIFPHLILLGVQFCNGRDKSISLGELTSIVTAMRSRAHQPATFDEGPILAGEAEQSEDGDPEPDREDKLAFKGEKRFPVMMVSLVGPRHARIIYACMDGTRLSIRMSGCYEMQATDGWMCSIARVLLSMPLEECI</sequence>
<reference evidence="2 3" key="1">
    <citation type="submission" date="2024-07" db="EMBL/GenBank/DDBJ databases">
        <title>Section-level genome sequencing and comparative genomics of Aspergillus sections Usti and Cavernicolus.</title>
        <authorList>
            <consortium name="Lawrence Berkeley National Laboratory"/>
            <person name="Nybo J.L."/>
            <person name="Vesth T.C."/>
            <person name="Theobald S."/>
            <person name="Frisvad J.C."/>
            <person name="Larsen T.O."/>
            <person name="Kjaerboelling I."/>
            <person name="Rothschild-Mancinelli K."/>
            <person name="Lyhne E.K."/>
            <person name="Kogle M.E."/>
            <person name="Barry K."/>
            <person name="Clum A."/>
            <person name="Na H."/>
            <person name="Ledsgaard L."/>
            <person name="Lin J."/>
            <person name="Lipzen A."/>
            <person name="Kuo A."/>
            <person name="Riley R."/>
            <person name="Mondo S."/>
            <person name="Labutti K."/>
            <person name="Haridas S."/>
            <person name="Pangalinan J."/>
            <person name="Salamov A.A."/>
            <person name="Simmons B.A."/>
            <person name="Magnuson J.K."/>
            <person name="Chen J."/>
            <person name="Drula E."/>
            <person name="Henrissat B."/>
            <person name="Wiebenga A."/>
            <person name="Lubbers R.J."/>
            <person name="Gomes A.C."/>
            <person name="Makela M.R."/>
            <person name="Stajich J."/>
            <person name="Grigoriev I.V."/>
            <person name="Mortensen U.H."/>
            <person name="De Vries R.P."/>
            <person name="Baker S.E."/>
            <person name="Andersen M.R."/>
        </authorList>
    </citation>
    <scope>NUCLEOTIDE SEQUENCE [LARGE SCALE GENOMIC DNA]</scope>
    <source>
        <strain evidence="2 3">CBS 209.92</strain>
    </source>
</reference>
<dbReference type="EMBL" id="JBFTWV010000136">
    <property type="protein sequence ID" value="KAL2785698.1"/>
    <property type="molecule type" value="Genomic_DNA"/>
</dbReference>
<accession>A0ABR4FRP2</accession>